<evidence type="ECO:0000313" key="5">
    <source>
        <dbReference type="Proteomes" id="UP001591681"/>
    </source>
</evidence>
<dbReference type="SMART" id="SM00248">
    <property type="entry name" value="ANK"/>
    <property type="match status" value="11"/>
</dbReference>
<dbReference type="InterPro" id="IPR036770">
    <property type="entry name" value="Ankyrin_rpt-contain_sf"/>
</dbReference>
<feature type="repeat" description="ANK" evidence="1">
    <location>
        <begin position="637"/>
        <end position="669"/>
    </location>
</feature>
<sequence length="837" mass="92345">MKYEGLVYQASEEYVFIHLLTNHCGPCPLCSFGPVQEMLPGRGRVVKCRVAHGRLEVLQVYRLLQCVREGDAPQVEKMVRMGVPNLINLTEPSEGHGAMHLATTANDTDMVAFLLSLGANPNIQDKRGRTPIMLAAQLGHDSMTSLLASNHTNMALTDLEGQGVLFYCISPTKRHMQCLQTVLNNKADVNNISTSGKHVFVLACEHAQDCQSMCISILKRGASQNAVDESTGRSALMEACRAGSLELARAILYHGGSPNMLDKNNMNPAHFAAEGGYLKVLQLLSAYSADFNAVAVDGNTPLHLAATGGFADCCRFLAQRGANPKLKNQDGLAPKQMAKEKAAVKELKTAERLYTKFSKPGAVNPNELWALTLHDWSCEHEATLRSSFEVAEDAEEPVDTVTRDNFLSVLTKHCAPVDNEKLQKIAADHDSKREGLIDLVEFFKGLKYLQKQFVLSSYGPKVKKAGKGKKGKKGKFVLPMPICVMPEEQVSRRDTGGPPHYMVESYRQFTDTKRFDRDHPPRHPIEDDSAWYIDEPEQIFININYCVKIGDTESLSLAFSNNVPVDVQDRYFKTPLMAACSSGNYEVVEYLIGLGADVNACDQFNWTPLHHACHAGQVNIVDLLIQSGAAIETIAMNGSTPLIRAIESCRPTCVDYLIKAGAKVTAENKKEQTCLDIARCYGDPTIVELIQAKLETLPKPKDKKGKGGKPAAKPKPAPAPKDKVWQKQHKYVVLIEGLGVCFPVSRSVCKGVVVKKESLRDNIISHNARITAGNIHQHYTGFTPRTVWGKQLTTQQLVERKEARRGQLSYEVDFQDFLMPFNKNIATKAQELGAATN</sequence>
<feature type="repeat" description="ANK" evidence="1">
    <location>
        <begin position="571"/>
        <end position="603"/>
    </location>
</feature>
<dbReference type="PRINTS" id="PR01415">
    <property type="entry name" value="ANKYRIN"/>
</dbReference>
<evidence type="ECO:0000259" key="3">
    <source>
        <dbReference type="PROSITE" id="PS50222"/>
    </source>
</evidence>
<dbReference type="AlphaFoldDB" id="A0ABD1KHU2"/>
<keyword evidence="5" id="KW-1185">Reference proteome</keyword>
<dbReference type="Pfam" id="PF12796">
    <property type="entry name" value="Ank_2"/>
    <property type="match status" value="3"/>
</dbReference>
<gene>
    <name evidence="4" type="ORF">ACEWY4_005046</name>
</gene>
<feature type="repeat" description="ANK" evidence="1">
    <location>
        <begin position="297"/>
        <end position="329"/>
    </location>
</feature>
<feature type="repeat" description="ANK" evidence="1">
    <location>
        <begin position="264"/>
        <end position="296"/>
    </location>
</feature>
<dbReference type="PROSITE" id="PS50222">
    <property type="entry name" value="EF_HAND_2"/>
    <property type="match status" value="1"/>
</dbReference>
<feature type="repeat" description="ANK" evidence="1">
    <location>
        <begin position="231"/>
        <end position="263"/>
    </location>
</feature>
<name>A0ABD1KHU2_9TELE</name>
<feature type="repeat" description="ANK" evidence="1">
    <location>
        <begin position="127"/>
        <end position="159"/>
    </location>
</feature>
<dbReference type="EMBL" id="JBHFQA010000005">
    <property type="protein sequence ID" value="KAL2098566.1"/>
    <property type="molecule type" value="Genomic_DNA"/>
</dbReference>
<dbReference type="InterPro" id="IPR002048">
    <property type="entry name" value="EF_hand_dom"/>
</dbReference>
<dbReference type="PANTHER" id="PTHR24127">
    <property type="entry name" value="ANKYRIN REPEAT AND EF-HAND DOMAIN-CONTAINING PROTEIN 1"/>
    <property type="match status" value="1"/>
</dbReference>
<comment type="caution">
    <text evidence="4">The sequence shown here is derived from an EMBL/GenBank/DDBJ whole genome shotgun (WGS) entry which is preliminary data.</text>
</comment>
<evidence type="ECO:0000256" key="1">
    <source>
        <dbReference type="PROSITE-ProRule" id="PRU00023"/>
    </source>
</evidence>
<dbReference type="Proteomes" id="UP001591681">
    <property type="component" value="Unassembled WGS sequence"/>
</dbReference>
<dbReference type="PANTHER" id="PTHR24127:SF1">
    <property type="entry name" value="ANKYRIN REPEAT AND EF-HAND DOMAIN-CONTAINING PROTEIN 1"/>
    <property type="match status" value="1"/>
</dbReference>
<feature type="domain" description="EF-hand" evidence="3">
    <location>
        <begin position="417"/>
        <end position="452"/>
    </location>
</feature>
<organism evidence="4 5">
    <name type="scientific">Coilia grayii</name>
    <name type="common">Gray's grenadier anchovy</name>
    <dbReference type="NCBI Taxonomy" id="363190"/>
    <lineage>
        <taxon>Eukaryota</taxon>
        <taxon>Metazoa</taxon>
        <taxon>Chordata</taxon>
        <taxon>Craniata</taxon>
        <taxon>Vertebrata</taxon>
        <taxon>Euteleostomi</taxon>
        <taxon>Actinopterygii</taxon>
        <taxon>Neopterygii</taxon>
        <taxon>Teleostei</taxon>
        <taxon>Clupei</taxon>
        <taxon>Clupeiformes</taxon>
        <taxon>Clupeoidei</taxon>
        <taxon>Engraulidae</taxon>
        <taxon>Coilinae</taxon>
        <taxon>Coilia</taxon>
    </lineage>
</organism>
<accession>A0ABD1KHU2</accession>
<keyword evidence="1" id="KW-0040">ANK repeat</keyword>
<feature type="region of interest" description="Disordered" evidence="2">
    <location>
        <begin position="698"/>
        <end position="721"/>
    </location>
</feature>
<feature type="repeat" description="ANK" evidence="1">
    <location>
        <begin position="604"/>
        <end position="636"/>
    </location>
</feature>
<evidence type="ECO:0000256" key="2">
    <source>
        <dbReference type="SAM" id="MobiDB-lite"/>
    </source>
</evidence>
<feature type="repeat" description="ANK" evidence="1">
    <location>
        <begin position="94"/>
        <end position="126"/>
    </location>
</feature>
<dbReference type="InterPro" id="IPR002110">
    <property type="entry name" value="Ankyrin_rpt"/>
</dbReference>
<reference evidence="4 5" key="1">
    <citation type="submission" date="2024-09" db="EMBL/GenBank/DDBJ databases">
        <title>A chromosome-level genome assembly of Gray's grenadier anchovy, Coilia grayii.</title>
        <authorList>
            <person name="Fu Z."/>
        </authorList>
    </citation>
    <scope>NUCLEOTIDE SEQUENCE [LARGE SCALE GENOMIC DNA]</scope>
    <source>
        <strain evidence="4">G4</strain>
        <tissue evidence="4">Muscle</tissue>
    </source>
</reference>
<evidence type="ECO:0000313" key="4">
    <source>
        <dbReference type="EMBL" id="KAL2098566.1"/>
    </source>
</evidence>
<dbReference type="InterPro" id="IPR052801">
    <property type="entry name" value="Ankyrin-EF-hand"/>
</dbReference>
<dbReference type="Gene3D" id="1.25.40.20">
    <property type="entry name" value="Ankyrin repeat-containing domain"/>
    <property type="match status" value="3"/>
</dbReference>
<dbReference type="PROSITE" id="PS50088">
    <property type="entry name" value="ANK_REPEAT"/>
    <property type="match status" value="8"/>
</dbReference>
<dbReference type="PROSITE" id="PS50297">
    <property type="entry name" value="ANK_REP_REGION"/>
    <property type="match status" value="5"/>
</dbReference>
<proteinExistence type="predicted"/>
<protein>
    <recommendedName>
        <fullName evidence="3">EF-hand domain-containing protein</fullName>
    </recommendedName>
</protein>
<dbReference type="SUPFAM" id="SSF48403">
    <property type="entry name" value="Ankyrin repeat"/>
    <property type="match status" value="2"/>
</dbReference>